<proteinExistence type="predicted"/>
<dbReference type="AlphaFoldDB" id="M7P1A4"/>
<comment type="caution">
    <text evidence="2">The sequence shown here is derived from an EMBL/GenBank/DDBJ whole genome shotgun (WGS) entry which is preliminary data.</text>
</comment>
<feature type="region of interest" description="Disordered" evidence="1">
    <location>
        <begin position="1"/>
        <end position="59"/>
    </location>
</feature>
<gene>
    <name evidence="2" type="ORF">ADICEAN_00418</name>
</gene>
<dbReference type="Proteomes" id="UP000011910">
    <property type="component" value="Unassembled WGS sequence"/>
</dbReference>
<dbReference type="EMBL" id="AODQ01000006">
    <property type="protein sequence ID" value="EMR04384.1"/>
    <property type="molecule type" value="Genomic_DNA"/>
</dbReference>
<evidence type="ECO:0000256" key="1">
    <source>
        <dbReference type="SAM" id="MobiDB-lite"/>
    </source>
</evidence>
<name>M7P1A4_9BACT</name>
<evidence type="ECO:0000313" key="2">
    <source>
        <dbReference type="EMBL" id="EMR04384.1"/>
    </source>
</evidence>
<feature type="compositionally biased region" description="Low complexity" evidence="1">
    <location>
        <begin position="48"/>
        <end position="59"/>
    </location>
</feature>
<keyword evidence="3" id="KW-1185">Reference proteome</keyword>
<reference evidence="2 3" key="1">
    <citation type="journal article" date="2013" name="Genome Announc.">
        <title>Draft Genome Sequence of Cesiribacter andamanensis Strain AMV16T, Isolated from a Soil Sample from a Mud Volcano in the Andaman Islands, India.</title>
        <authorList>
            <person name="Shivaji S."/>
            <person name="Ara S."/>
            <person name="Begum Z."/>
            <person name="Srinivas T.N."/>
            <person name="Singh A."/>
            <person name="Kumar Pinnaka A."/>
        </authorList>
    </citation>
    <scope>NUCLEOTIDE SEQUENCE [LARGE SCALE GENOMIC DNA]</scope>
    <source>
        <strain evidence="2 3">AMV16</strain>
    </source>
</reference>
<accession>M7P1A4</accession>
<evidence type="ECO:0000313" key="3">
    <source>
        <dbReference type="Proteomes" id="UP000011910"/>
    </source>
</evidence>
<feature type="region of interest" description="Disordered" evidence="1">
    <location>
        <begin position="89"/>
        <end position="108"/>
    </location>
</feature>
<dbReference type="STRING" id="1279009.ADICEAN_00418"/>
<sequence>MVGEPNEQAGQGQQGNDPGLGLPVVGDPLQQQQEKGRGRAYRNANEAGYGKPFKGKQQGGQLLYRTEVRAKFFHGYRALSRRMPGIACPARAGSRRHHPELYPGGSRQTPLPMAAKVVICPHNGKHSPPEGAYPYKADPHAPGKWSDGGGCCLCTGDEE</sequence>
<organism evidence="2 3">
    <name type="scientific">Cesiribacter andamanensis AMV16</name>
    <dbReference type="NCBI Taxonomy" id="1279009"/>
    <lineage>
        <taxon>Bacteria</taxon>
        <taxon>Pseudomonadati</taxon>
        <taxon>Bacteroidota</taxon>
        <taxon>Cytophagia</taxon>
        <taxon>Cytophagales</taxon>
        <taxon>Cesiribacteraceae</taxon>
        <taxon>Cesiribacter</taxon>
    </lineage>
</organism>
<protein>
    <submittedName>
        <fullName evidence="2">Uncharacterized protein</fullName>
    </submittedName>
</protein>